<feature type="compositionally biased region" description="Polar residues" evidence="1">
    <location>
        <begin position="27"/>
        <end position="43"/>
    </location>
</feature>
<dbReference type="EMBL" id="VTOX01000003">
    <property type="protein sequence ID" value="NKE66148.1"/>
    <property type="molecule type" value="Genomic_DNA"/>
</dbReference>
<feature type="region of interest" description="Disordered" evidence="1">
    <location>
        <begin position="60"/>
        <end position="91"/>
    </location>
</feature>
<dbReference type="SUPFAM" id="SSF160214">
    <property type="entry name" value="FlaG-like"/>
    <property type="match status" value="1"/>
</dbReference>
<organism evidence="2 3">
    <name type="scientific">Ramlibacter lithotrophicus</name>
    <dbReference type="NCBI Taxonomy" id="2606681"/>
    <lineage>
        <taxon>Bacteria</taxon>
        <taxon>Pseudomonadati</taxon>
        <taxon>Pseudomonadota</taxon>
        <taxon>Betaproteobacteria</taxon>
        <taxon>Burkholderiales</taxon>
        <taxon>Comamonadaceae</taxon>
        <taxon>Ramlibacter</taxon>
    </lineage>
</organism>
<sequence>MQPAGRGSAAAAPARRSFEGARRKPGSRSSKMQINPVQQASRRQLQDEVLSIIRNQATATDVARDNGRENITPDRPADAAADAVGSRQTDSAVREINQALKTLSTSLRFEVDDESGHTLVKVIDQDSGEVLRQIPSEATIRIARSLDKMVGHLVRTEA</sequence>
<keyword evidence="2" id="KW-0966">Cell projection</keyword>
<dbReference type="AlphaFoldDB" id="A0A7X6DFE8"/>
<keyword evidence="3" id="KW-1185">Reference proteome</keyword>
<dbReference type="Pfam" id="PF03646">
    <property type="entry name" value="FlaG"/>
    <property type="match status" value="1"/>
</dbReference>
<feature type="compositionally biased region" description="Basic and acidic residues" evidence="1">
    <location>
        <begin position="62"/>
        <end position="77"/>
    </location>
</feature>
<dbReference type="Proteomes" id="UP000521868">
    <property type="component" value="Unassembled WGS sequence"/>
</dbReference>
<evidence type="ECO:0000313" key="3">
    <source>
        <dbReference type="Proteomes" id="UP000521868"/>
    </source>
</evidence>
<proteinExistence type="predicted"/>
<accession>A0A7X6DFE8</accession>
<dbReference type="InterPro" id="IPR005186">
    <property type="entry name" value="FlaG"/>
</dbReference>
<dbReference type="PANTHER" id="PTHR37166">
    <property type="entry name" value="PROTEIN FLAG"/>
    <property type="match status" value="1"/>
</dbReference>
<feature type="region of interest" description="Disordered" evidence="1">
    <location>
        <begin position="1"/>
        <end position="43"/>
    </location>
</feature>
<dbReference type="Gene3D" id="3.30.160.170">
    <property type="entry name" value="FlaG-like"/>
    <property type="match status" value="1"/>
</dbReference>
<feature type="compositionally biased region" description="Low complexity" evidence="1">
    <location>
        <begin position="1"/>
        <end position="15"/>
    </location>
</feature>
<protein>
    <submittedName>
        <fullName evidence="2">Flagellar protein FlaG</fullName>
    </submittedName>
</protein>
<dbReference type="PANTHER" id="PTHR37166:SF1">
    <property type="entry name" value="PROTEIN FLAG"/>
    <property type="match status" value="1"/>
</dbReference>
<dbReference type="InterPro" id="IPR035924">
    <property type="entry name" value="FlaG-like_sf"/>
</dbReference>
<gene>
    <name evidence="2" type="ORF">RAMLITH_09985</name>
</gene>
<comment type="caution">
    <text evidence="2">The sequence shown here is derived from an EMBL/GenBank/DDBJ whole genome shotgun (WGS) entry which is preliminary data.</text>
</comment>
<keyword evidence="2" id="KW-0282">Flagellum</keyword>
<reference evidence="2 3" key="1">
    <citation type="journal article" date="2020" name="Nature">
        <title>Bacterial chemolithoautotrophy via manganese oxidation.</title>
        <authorList>
            <person name="Yu H."/>
            <person name="Leadbetter J.R."/>
        </authorList>
    </citation>
    <scope>NUCLEOTIDE SEQUENCE [LARGE SCALE GENOMIC DNA]</scope>
    <source>
        <strain evidence="2 3">RBP-1</strain>
    </source>
</reference>
<name>A0A7X6DFE8_9BURK</name>
<evidence type="ECO:0000313" key="2">
    <source>
        <dbReference type="EMBL" id="NKE66148.1"/>
    </source>
</evidence>
<keyword evidence="2" id="KW-0969">Cilium</keyword>
<evidence type="ECO:0000256" key="1">
    <source>
        <dbReference type="SAM" id="MobiDB-lite"/>
    </source>
</evidence>